<accession>A0ACC1HWB1</accession>
<dbReference type="Proteomes" id="UP001145114">
    <property type="component" value="Unassembled WGS sequence"/>
</dbReference>
<name>A0ACC1HWB1_9FUNG</name>
<dbReference type="EC" id="4.4.1.17" evidence="1"/>
<sequence>MSATPLQLPLLFEPGEKERAALHLTDPQTFRPSNAAATAAATTTIQSQPSLTAECPVSSNKLEHLPEPLPPHADHTHRHNLINPSKRGDTPKCPVAHDSENLNPLNMMPALSQSMAPEQTKPLSTERELSSIPRTAPHSLPQPSSSSGPGAGETGNVEVWEYPSPQQFYNALARKGMPAHEDDIDIMVQIHNFLNEGAWQEVLKWEALHRDECPMPRLERLQGRPNDLSPKARFFSWIYGTKPFDRHDWYIDRCGKQVRYIIDYYEAEPEGDMPAFSLDIRPALDSVEALRSRVQMSIRELRQRLFGSGNNSSQ</sequence>
<proteinExistence type="predicted"/>
<reference evidence="1" key="1">
    <citation type="submission" date="2022-06" db="EMBL/GenBank/DDBJ databases">
        <title>Phylogenomic reconstructions and comparative analyses of Kickxellomycotina fungi.</title>
        <authorList>
            <person name="Reynolds N.K."/>
            <person name="Stajich J.E."/>
            <person name="Barry K."/>
            <person name="Grigoriev I.V."/>
            <person name="Crous P."/>
            <person name="Smith M.E."/>
        </authorList>
    </citation>
    <scope>NUCLEOTIDE SEQUENCE</scope>
    <source>
        <strain evidence="1">RSA 2271</strain>
    </source>
</reference>
<evidence type="ECO:0000313" key="1">
    <source>
        <dbReference type="EMBL" id="KAJ1680043.1"/>
    </source>
</evidence>
<keyword evidence="2" id="KW-1185">Reference proteome</keyword>
<comment type="caution">
    <text evidence="1">The sequence shown here is derived from an EMBL/GenBank/DDBJ whole genome shotgun (WGS) entry which is preliminary data.</text>
</comment>
<dbReference type="EMBL" id="JAMZIH010000065">
    <property type="protein sequence ID" value="KAJ1680043.1"/>
    <property type="molecule type" value="Genomic_DNA"/>
</dbReference>
<keyword evidence="1" id="KW-0456">Lyase</keyword>
<protein>
    <submittedName>
        <fullName evidence="1">Holocytochrome c synthase</fullName>
        <ecNumber evidence="1">4.4.1.17</ecNumber>
    </submittedName>
</protein>
<evidence type="ECO:0000313" key="2">
    <source>
        <dbReference type="Proteomes" id="UP001145114"/>
    </source>
</evidence>
<organism evidence="1 2">
    <name type="scientific">Spiromyces aspiralis</name>
    <dbReference type="NCBI Taxonomy" id="68401"/>
    <lineage>
        <taxon>Eukaryota</taxon>
        <taxon>Fungi</taxon>
        <taxon>Fungi incertae sedis</taxon>
        <taxon>Zoopagomycota</taxon>
        <taxon>Kickxellomycotina</taxon>
        <taxon>Kickxellomycetes</taxon>
        <taxon>Kickxellales</taxon>
        <taxon>Kickxellaceae</taxon>
        <taxon>Spiromyces</taxon>
    </lineage>
</organism>
<gene>
    <name evidence="1" type="primary">CYC3</name>
    <name evidence="1" type="ORF">EV182_000794</name>
</gene>